<organism evidence="2 3">
    <name type="scientific">Streptomyces chryseus</name>
    <dbReference type="NCBI Taxonomy" id="68186"/>
    <lineage>
        <taxon>Bacteria</taxon>
        <taxon>Bacillati</taxon>
        <taxon>Actinomycetota</taxon>
        <taxon>Actinomycetes</taxon>
        <taxon>Kitasatosporales</taxon>
        <taxon>Streptomycetaceae</taxon>
        <taxon>Streptomyces</taxon>
    </lineage>
</organism>
<dbReference type="Proteomes" id="UP000599437">
    <property type="component" value="Unassembled WGS sequence"/>
</dbReference>
<evidence type="ECO:0000313" key="3">
    <source>
        <dbReference type="Proteomes" id="UP000599437"/>
    </source>
</evidence>
<evidence type="ECO:0000256" key="1">
    <source>
        <dbReference type="SAM" id="MobiDB-lite"/>
    </source>
</evidence>
<gene>
    <name evidence="2" type="ORF">GCM10010346_27770</name>
</gene>
<protein>
    <submittedName>
        <fullName evidence="2">Uncharacterized protein</fullName>
    </submittedName>
</protein>
<name>A0ABQ3DLC2_9ACTN</name>
<feature type="region of interest" description="Disordered" evidence="1">
    <location>
        <begin position="1"/>
        <end position="100"/>
    </location>
</feature>
<feature type="compositionally biased region" description="Polar residues" evidence="1">
    <location>
        <begin position="86"/>
        <end position="100"/>
    </location>
</feature>
<feature type="compositionally biased region" description="Low complexity" evidence="1">
    <location>
        <begin position="62"/>
        <end position="79"/>
    </location>
</feature>
<accession>A0ABQ3DLC2</accession>
<proteinExistence type="predicted"/>
<sequence>MLPLRGPPGARGRGALVPGAGAQRGAGAQAPGCRCGGGCAGTGMPLRGAFPDPPLPEPGLRPGPRSSNAGRAENAAGAKATHHPTPVSQTCTQGNQPPPH</sequence>
<comment type="caution">
    <text evidence="2">The sequence shown here is derived from an EMBL/GenBank/DDBJ whole genome shotgun (WGS) entry which is preliminary data.</text>
</comment>
<feature type="compositionally biased region" description="Pro residues" evidence="1">
    <location>
        <begin position="51"/>
        <end position="61"/>
    </location>
</feature>
<dbReference type="EMBL" id="BMVO01000007">
    <property type="protein sequence ID" value="GHB03402.1"/>
    <property type="molecule type" value="Genomic_DNA"/>
</dbReference>
<feature type="compositionally biased region" description="Low complexity" evidence="1">
    <location>
        <begin position="1"/>
        <end position="33"/>
    </location>
</feature>
<reference evidence="3" key="1">
    <citation type="journal article" date="2019" name="Int. J. Syst. Evol. Microbiol.">
        <title>The Global Catalogue of Microorganisms (GCM) 10K type strain sequencing project: providing services to taxonomists for standard genome sequencing and annotation.</title>
        <authorList>
            <consortium name="The Broad Institute Genomics Platform"/>
            <consortium name="The Broad Institute Genome Sequencing Center for Infectious Disease"/>
            <person name="Wu L."/>
            <person name="Ma J."/>
        </authorList>
    </citation>
    <scope>NUCLEOTIDE SEQUENCE [LARGE SCALE GENOMIC DNA]</scope>
    <source>
        <strain evidence="3">JCM 4737</strain>
    </source>
</reference>
<keyword evidence="3" id="KW-1185">Reference proteome</keyword>
<evidence type="ECO:0000313" key="2">
    <source>
        <dbReference type="EMBL" id="GHB03402.1"/>
    </source>
</evidence>